<evidence type="ECO:0000256" key="1">
    <source>
        <dbReference type="ARBA" id="ARBA00000213"/>
    </source>
</evidence>
<evidence type="ECO:0000259" key="9">
    <source>
        <dbReference type="PROSITE" id="PS52039"/>
    </source>
</evidence>
<dbReference type="Gene3D" id="2.70.20.10">
    <property type="entry name" value="Topoisomerase I, domain 3"/>
    <property type="match status" value="1"/>
</dbReference>
<dbReference type="GO" id="GO:0003677">
    <property type="term" value="F:DNA binding"/>
    <property type="evidence" value="ECO:0007669"/>
    <property type="project" value="UniProtKB-KW"/>
</dbReference>
<dbReference type="GO" id="GO:0006310">
    <property type="term" value="P:DNA recombination"/>
    <property type="evidence" value="ECO:0007669"/>
    <property type="project" value="TreeGrafter"/>
</dbReference>
<dbReference type="GeneID" id="43582584"/>
<dbReference type="SMART" id="SM00436">
    <property type="entry name" value="TOP1Bc"/>
    <property type="match status" value="1"/>
</dbReference>
<dbReference type="InterPro" id="IPR013824">
    <property type="entry name" value="Topo_IA_cen_sub1"/>
</dbReference>
<dbReference type="Gene3D" id="1.10.460.10">
    <property type="entry name" value="Topoisomerase I, domain 2"/>
    <property type="match status" value="1"/>
</dbReference>
<sequence length="659" mass="74487">MCGRKTICSQRSSNCIISREFCNVTVTSVLGHLNDTEFADPQYRNWRGVDPSHLFNAPIITFTSESNKTVAKNIKDESRTANKLFIWTDNDREGEHIGYEIFKIACSSNPNLTMSNVHRAVFNNIEESHIRQAAKNPRQLDMRLVNAVIARIEIDFRIGTALTRFQTLAIQDAITTLKKDVISYGPCQFPTLGFVVDQYNRVTKFVPENFWYISIDAKMPQSFVDFQKQQQQNEENTNTKRRKTSKNRIDVLKFTWSRTRLFDRAVAYVLFHRCINTGTRAQVINVKKVPTSRWRPLPLTTVELQKVCSKFRGLTPKKVLDAAEKLYNKGFISYPRTETDVFDESIDLNKLVEKQFHSPEWGNYAKRLLGHTQPPQPPTICTPRKGKHNDKAHPPIHPVAFVNSSALEDEGQRIVFEFVARRFLACVSPDAKGATTTITLNWGGETFFASGLEVLERNFLEVYYPYQTWASSAVQIPPNLFSPGATVELDSADLLEGTTSPPRYLSETDLISLMDANGIGTDATMADHIQTIIDRNYVNKINPPGESGVSRLIPSALGYGLVEGYDKIGFEKSLSKPFLRKEMEESMVKIANGVSSKEEILRATLSKYYDVYNIARRQVNVLVNTTKSNFERVVNIANNTANSSSTQGRGRNRGQSSTT</sequence>
<evidence type="ECO:0000313" key="10">
    <source>
        <dbReference type="EMBL" id="VVT53825.1"/>
    </source>
</evidence>
<reference evidence="10 11" key="1">
    <citation type="submission" date="2019-09" db="EMBL/GenBank/DDBJ databases">
        <authorList>
            <person name="Brejova B."/>
        </authorList>
    </citation>
    <scope>NUCLEOTIDE SEQUENCE [LARGE SCALE GENOMIC DNA]</scope>
</reference>
<dbReference type="SUPFAM" id="SSF56712">
    <property type="entry name" value="Prokaryotic type I DNA topoisomerase"/>
    <property type="match status" value="1"/>
</dbReference>
<gene>
    <name evidence="10" type="ORF">SAPINGB_P003769</name>
</gene>
<dbReference type="Gene3D" id="3.40.50.140">
    <property type="match status" value="1"/>
</dbReference>
<organism evidence="10 11">
    <name type="scientific">Magnusiomyces paraingens</name>
    <dbReference type="NCBI Taxonomy" id="2606893"/>
    <lineage>
        <taxon>Eukaryota</taxon>
        <taxon>Fungi</taxon>
        <taxon>Dikarya</taxon>
        <taxon>Ascomycota</taxon>
        <taxon>Saccharomycotina</taxon>
        <taxon>Dipodascomycetes</taxon>
        <taxon>Dipodascales</taxon>
        <taxon>Dipodascaceae</taxon>
        <taxon>Magnusiomyces</taxon>
    </lineage>
</organism>
<dbReference type="PRINTS" id="PR00417">
    <property type="entry name" value="PRTPISMRASEI"/>
</dbReference>
<dbReference type="EMBL" id="CABVLU010000003">
    <property type="protein sequence ID" value="VVT53825.1"/>
    <property type="molecule type" value="Genomic_DNA"/>
</dbReference>
<dbReference type="PANTHER" id="PTHR11390:SF21">
    <property type="entry name" value="DNA TOPOISOMERASE 3-ALPHA"/>
    <property type="match status" value="1"/>
</dbReference>
<dbReference type="GO" id="GO:0003917">
    <property type="term" value="F:DNA topoisomerase type I (single strand cut, ATP-independent) activity"/>
    <property type="evidence" value="ECO:0007669"/>
    <property type="project" value="UniProtKB-EC"/>
</dbReference>
<dbReference type="PANTHER" id="PTHR11390">
    <property type="entry name" value="PROKARYOTIC DNA TOPOISOMERASE"/>
    <property type="match status" value="1"/>
</dbReference>
<evidence type="ECO:0000259" key="8">
    <source>
        <dbReference type="PROSITE" id="PS50880"/>
    </source>
</evidence>
<evidence type="ECO:0000256" key="4">
    <source>
        <dbReference type="ARBA" id="ARBA00023029"/>
    </source>
</evidence>
<evidence type="ECO:0000256" key="2">
    <source>
        <dbReference type="ARBA" id="ARBA00009446"/>
    </source>
</evidence>
<dbReference type="GO" id="GO:0006265">
    <property type="term" value="P:DNA topological change"/>
    <property type="evidence" value="ECO:0007669"/>
    <property type="project" value="InterPro"/>
</dbReference>
<keyword evidence="5 7" id="KW-0238">DNA-binding</keyword>
<dbReference type="Pfam" id="PF01751">
    <property type="entry name" value="Toprim"/>
    <property type="match status" value="1"/>
</dbReference>
<dbReference type="GO" id="GO:0006281">
    <property type="term" value="P:DNA repair"/>
    <property type="evidence" value="ECO:0007669"/>
    <property type="project" value="TreeGrafter"/>
</dbReference>
<dbReference type="EC" id="5.6.2.1" evidence="3 7"/>
<dbReference type="FunFam" id="1.10.290.10:FF:000001">
    <property type="entry name" value="DNA topoisomerase"/>
    <property type="match status" value="1"/>
</dbReference>
<dbReference type="InterPro" id="IPR000380">
    <property type="entry name" value="Topo_IA"/>
</dbReference>
<dbReference type="InterPro" id="IPR013825">
    <property type="entry name" value="Topo_IA_cen_sub2"/>
</dbReference>
<dbReference type="Proteomes" id="UP000398389">
    <property type="component" value="Unassembled WGS sequence"/>
</dbReference>
<dbReference type="InterPro" id="IPR006171">
    <property type="entry name" value="TOPRIM_dom"/>
</dbReference>
<dbReference type="GO" id="GO:0031422">
    <property type="term" value="C:RecQ family helicase-topoisomerase III complex"/>
    <property type="evidence" value="ECO:0007669"/>
    <property type="project" value="TreeGrafter"/>
</dbReference>
<dbReference type="PROSITE" id="PS50880">
    <property type="entry name" value="TOPRIM"/>
    <property type="match status" value="1"/>
</dbReference>
<evidence type="ECO:0000256" key="3">
    <source>
        <dbReference type="ARBA" id="ARBA00012891"/>
    </source>
</evidence>
<comment type="similarity">
    <text evidence="2 7">Belongs to the type IA topoisomerase family.</text>
</comment>
<dbReference type="InterPro" id="IPR013497">
    <property type="entry name" value="Topo_IA_cen"/>
</dbReference>
<dbReference type="InterPro" id="IPR003602">
    <property type="entry name" value="Topo_IA_DNA-bd_dom"/>
</dbReference>
<name>A0A5E8BYI1_9ASCO</name>
<dbReference type="CDD" id="cd01028">
    <property type="entry name" value="TOPRIM_TopoIA"/>
    <property type="match status" value="1"/>
</dbReference>
<dbReference type="InterPro" id="IPR023405">
    <property type="entry name" value="Topo_IA_core_domain"/>
</dbReference>
<dbReference type="Gene3D" id="1.10.290.10">
    <property type="entry name" value="Topoisomerase I, domain 4"/>
    <property type="match status" value="1"/>
</dbReference>
<keyword evidence="11" id="KW-1185">Reference proteome</keyword>
<dbReference type="CDD" id="cd00186">
    <property type="entry name" value="TOP1Ac"/>
    <property type="match status" value="1"/>
</dbReference>
<dbReference type="SMART" id="SM00493">
    <property type="entry name" value="TOPRIM"/>
    <property type="match status" value="1"/>
</dbReference>
<feature type="domain" description="Toprim" evidence="8">
    <location>
        <begin position="1"/>
        <end position="120"/>
    </location>
</feature>
<dbReference type="Pfam" id="PF01131">
    <property type="entry name" value="Topoisom_bac"/>
    <property type="match status" value="1"/>
</dbReference>
<evidence type="ECO:0000313" key="11">
    <source>
        <dbReference type="Proteomes" id="UP000398389"/>
    </source>
</evidence>
<dbReference type="SMART" id="SM00437">
    <property type="entry name" value="TOP1Ac"/>
    <property type="match status" value="1"/>
</dbReference>
<keyword evidence="4 7" id="KW-0799">Topoisomerase</keyword>
<dbReference type="OrthoDB" id="430051at2759"/>
<evidence type="ECO:0000256" key="6">
    <source>
        <dbReference type="ARBA" id="ARBA00023235"/>
    </source>
</evidence>
<dbReference type="PROSITE" id="PS52039">
    <property type="entry name" value="TOPO_IA_2"/>
    <property type="match status" value="1"/>
</dbReference>
<accession>A0A5E8BYI1</accession>
<dbReference type="AlphaFoldDB" id="A0A5E8BYI1"/>
<proteinExistence type="inferred from homology"/>
<comment type="catalytic activity">
    <reaction evidence="1 7">
        <text>ATP-independent breakage of single-stranded DNA, followed by passage and rejoining.</text>
        <dbReference type="EC" id="5.6.2.1"/>
    </reaction>
</comment>
<evidence type="ECO:0000256" key="5">
    <source>
        <dbReference type="ARBA" id="ARBA00023125"/>
    </source>
</evidence>
<dbReference type="RefSeq" id="XP_031854375.1">
    <property type="nucleotide sequence ID" value="XM_031998484.1"/>
</dbReference>
<dbReference type="GO" id="GO:0005634">
    <property type="term" value="C:nucleus"/>
    <property type="evidence" value="ECO:0007669"/>
    <property type="project" value="TreeGrafter"/>
</dbReference>
<evidence type="ECO:0000256" key="7">
    <source>
        <dbReference type="RuleBase" id="RU362092"/>
    </source>
</evidence>
<protein>
    <recommendedName>
        <fullName evidence="3 7">DNA topoisomerase</fullName>
        <ecNumber evidence="3 7">5.6.2.1</ecNumber>
    </recommendedName>
</protein>
<dbReference type="InterPro" id="IPR013826">
    <property type="entry name" value="Topo_IA_cen_sub3"/>
</dbReference>
<keyword evidence="6 7" id="KW-0413">Isomerase</keyword>
<comment type="function">
    <text evidence="7">Introduces a single-strand break via transesterification at a target site in duplex DNA. Releases the supercoiling and torsional tension of DNA introduced during the DNA replication and transcription by transiently cleaving and rejoining one strand of the DNA duplex. The scissile phosphodiester is attacked by the catalytic tyrosine of the enzyme, resulting in the formation of a DNA-(5'-phosphotyrosyl)-enzyme intermediate and the expulsion of a 3'-OH DNA strand.</text>
</comment>
<dbReference type="InterPro" id="IPR003601">
    <property type="entry name" value="Topo_IA_2"/>
</dbReference>
<feature type="domain" description="Topo IA-type catalytic" evidence="9">
    <location>
        <begin position="141"/>
        <end position="612"/>
    </location>
</feature>